<dbReference type="InterPro" id="IPR040256">
    <property type="entry name" value="At4g02000-like"/>
</dbReference>
<feature type="region of interest" description="Disordered" evidence="2">
    <location>
        <begin position="456"/>
        <end position="475"/>
    </location>
</feature>
<dbReference type="PANTHER" id="PTHR31286:SF178">
    <property type="entry name" value="DUF4283 DOMAIN-CONTAINING PROTEIN"/>
    <property type="match status" value="1"/>
</dbReference>
<dbReference type="Proteomes" id="UP000467840">
    <property type="component" value="Chromosome 7"/>
</dbReference>
<accession>A0A6A6L8W2</accession>
<keyword evidence="1" id="KW-0863">Zinc-finger</keyword>
<dbReference type="Pfam" id="PF14392">
    <property type="entry name" value="zf-CCHC_4"/>
    <property type="match status" value="1"/>
</dbReference>
<evidence type="ECO:0000256" key="2">
    <source>
        <dbReference type="SAM" id="MobiDB-lite"/>
    </source>
</evidence>
<dbReference type="Pfam" id="PF14111">
    <property type="entry name" value="DUF4283"/>
    <property type="match status" value="1"/>
</dbReference>
<dbReference type="GO" id="GO:0003676">
    <property type="term" value="F:nucleic acid binding"/>
    <property type="evidence" value="ECO:0007669"/>
    <property type="project" value="InterPro"/>
</dbReference>
<protein>
    <recommendedName>
        <fullName evidence="3">CCHC-type domain-containing protein</fullName>
    </recommendedName>
</protein>
<keyword evidence="1" id="KW-0862">Zinc</keyword>
<dbReference type="EMBL" id="JAAGAX010000013">
    <property type="protein sequence ID" value="KAF2296476.1"/>
    <property type="molecule type" value="Genomic_DNA"/>
</dbReference>
<sequence length="475" mass="52776">MSKIWKLIYVVQVQHGPEGSFIFIFEDVKERDEVLEEEPWLLDNNLLILKKWPPNKSFQALDFSTIGFWLQVHGLPPINWNQQNAQKIGQLFGGLICVDNVQGPSQEWHPFLRLKVRILVEKPILTGFFIAQGGEKKDWIKFKYERLPIFCFCCGIIGHIARNCNGKLNGDIAPPSRFGMGLYLAACLLNTQSIPASSPPSDPSTHINCPGTKKQSLTAAESVGVTIGLEEITLLKDLHAKGKDLCSLVFLNPSFVVRLTREQTTEIISMGLKRDRPTSSPQPSQNTTCSKASSLWALRERDDQINLARLQIKKQKLLDPAIVAPKPLDFLLHPAASLLKPKRIITSPNAHEIATILNIDESSNLFPQKDSATDSFLMIESTAGHNSRNLESLLPEDRVLKIPNFPPASKTQKSTWKCRARAADGRIGSNSIHTKKESAVVQPIDDVDNHLVATNKDVSQSSKALVASQKPPQSP</sequence>
<gene>
    <name evidence="4" type="ORF">GH714_038342</name>
</gene>
<name>A0A6A6L8W2_HEVBR</name>
<dbReference type="InterPro" id="IPR001878">
    <property type="entry name" value="Znf_CCHC"/>
</dbReference>
<dbReference type="GO" id="GO:0008270">
    <property type="term" value="F:zinc ion binding"/>
    <property type="evidence" value="ECO:0007669"/>
    <property type="project" value="UniProtKB-KW"/>
</dbReference>
<proteinExistence type="predicted"/>
<organism evidence="4 5">
    <name type="scientific">Hevea brasiliensis</name>
    <name type="common">Para rubber tree</name>
    <name type="synonym">Siphonia brasiliensis</name>
    <dbReference type="NCBI Taxonomy" id="3981"/>
    <lineage>
        <taxon>Eukaryota</taxon>
        <taxon>Viridiplantae</taxon>
        <taxon>Streptophyta</taxon>
        <taxon>Embryophyta</taxon>
        <taxon>Tracheophyta</taxon>
        <taxon>Spermatophyta</taxon>
        <taxon>Magnoliopsida</taxon>
        <taxon>eudicotyledons</taxon>
        <taxon>Gunneridae</taxon>
        <taxon>Pentapetalae</taxon>
        <taxon>rosids</taxon>
        <taxon>fabids</taxon>
        <taxon>Malpighiales</taxon>
        <taxon>Euphorbiaceae</taxon>
        <taxon>Crotonoideae</taxon>
        <taxon>Micrandreae</taxon>
        <taxon>Hevea</taxon>
    </lineage>
</organism>
<evidence type="ECO:0000313" key="4">
    <source>
        <dbReference type="EMBL" id="KAF2296476.1"/>
    </source>
</evidence>
<comment type="caution">
    <text evidence="4">The sequence shown here is derived from an EMBL/GenBank/DDBJ whole genome shotgun (WGS) entry which is preliminary data.</text>
</comment>
<reference evidence="4 5" key="1">
    <citation type="journal article" date="2020" name="Mol. Plant">
        <title>The Chromosome-Based Rubber Tree Genome Provides New Insights into Spurge Genome Evolution and Rubber Biosynthesis.</title>
        <authorList>
            <person name="Liu J."/>
            <person name="Shi C."/>
            <person name="Shi C.C."/>
            <person name="Li W."/>
            <person name="Zhang Q.J."/>
            <person name="Zhang Y."/>
            <person name="Li K."/>
            <person name="Lu H.F."/>
            <person name="Shi C."/>
            <person name="Zhu S.T."/>
            <person name="Xiao Z.Y."/>
            <person name="Nan H."/>
            <person name="Yue Y."/>
            <person name="Zhu X.G."/>
            <person name="Wu Y."/>
            <person name="Hong X.N."/>
            <person name="Fan G.Y."/>
            <person name="Tong Y."/>
            <person name="Zhang D."/>
            <person name="Mao C.L."/>
            <person name="Liu Y.L."/>
            <person name="Hao S.J."/>
            <person name="Liu W.Q."/>
            <person name="Lv M.Q."/>
            <person name="Zhang H.B."/>
            <person name="Liu Y."/>
            <person name="Hu-Tang G.R."/>
            <person name="Wang J.P."/>
            <person name="Wang J.H."/>
            <person name="Sun Y.H."/>
            <person name="Ni S.B."/>
            <person name="Chen W.B."/>
            <person name="Zhang X.C."/>
            <person name="Jiao Y.N."/>
            <person name="Eichler E.E."/>
            <person name="Li G.H."/>
            <person name="Liu X."/>
            <person name="Gao L.Z."/>
        </authorList>
    </citation>
    <scope>NUCLEOTIDE SEQUENCE [LARGE SCALE GENOMIC DNA]</scope>
    <source>
        <strain evidence="5">cv. GT1</strain>
        <tissue evidence="4">Leaf</tissue>
    </source>
</reference>
<evidence type="ECO:0000313" key="5">
    <source>
        <dbReference type="Proteomes" id="UP000467840"/>
    </source>
</evidence>
<keyword evidence="1" id="KW-0479">Metal-binding</keyword>
<feature type="domain" description="CCHC-type" evidence="3">
    <location>
        <begin position="151"/>
        <end position="164"/>
    </location>
</feature>
<dbReference type="InterPro" id="IPR025558">
    <property type="entry name" value="DUF4283"/>
</dbReference>
<keyword evidence="5" id="KW-1185">Reference proteome</keyword>
<dbReference type="AlphaFoldDB" id="A0A6A6L8W2"/>
<dbReference type="PROSITE" id="PS50158">
    <property type="entry name" value="ZF_CCHC"/>
    <property type="match status" value="1"/>
</dbReference>
<dbReference type="InterPro" id="IPR025836">
    <property type="entry name" value="Zn_knuckle_CX2CX4HX4C"/>
</dbReference>
<dbReference type="PANTHER" id="PTHR31286">
    <property type="entry name" value="GLYCINE-RICH CELL WALL STRUCTURAL PROTEIN 1.8-LIKE"/>
    <property type="match status" value="1"/>
</dbReference>
<evidence type="ECO:0000256" key="1">
    <source>
        <dbReference type="PROSITE-ProRule" id="PRU00047"/>
    </source>
</evidence>
<evidence type="ECO:0000259" key="3">
    <source>
        <dbReference type="PROSITE" id="PS50158"/>
    </source>
</evidence>